<protein>
    <submittedName>
        <fullName evidence="1">Uncharacterized protein</fullName>
    </submittedName>
</protein>
<accession>A0A7R8X467</accession>
<evidence type="ECO:0000313" key="2">
    <source>
        <dbReference type="Proteomes" id="UP000677054"/>
    </source>
</evidence>
<feature type="non-terminal residue" evidence="1">
    <location>
        <position position="1"/>
    </location>
</feature>
<sequence>MEKELPPAPLDLGHNRKGSGALEALSLVLTGSLLHVPLLKVFFRTFIPQDMPTQQLGLLLVSDDSSKPVNILPLVHRMDLRYLRNRMDRMYRMYRMYRMDWMDWMDRMYRMDRGWRKPYHVLSDRSHHNS</sequence>
<dbReference type="EMBL" id="LR899939">
    <property type="protein sequence ID" value="CAD7243390.1"/>
    <property type="molecule type" value="Genomic_DNA"/>
</dbReference>
<keyword evidence="2" id="KW-1185">Reference proteome</keyword>
<gene>
    <name evidence="1" type="ORF">DSTB1V02_LOCUS3314</name>
</gene>
<dbReference type="EMBL" id="CAJPEV010000422">
    <property type="protein sequence ID" value="CAG0885114.1"/>
    <property type="molecule type" value="Genomic_DNA"/>
</dbReference>
<evidence type="ECO:0000313" key="1">
    <source>
        <dbReference type="EMBL" id="CAD7243390.1"/>
    </source>
</evidence>
<proteinExistence type="predicted"/>
<dbReference type="AlphaFoldDB" id="A0A7R8X467"/>
<organism evidence="1">
    <name type="scientific">Darwinula stevensoni</name>
    <dbReference type="NCBI Taxonomy" id="69355"/>
    <lineage>
        <taxon>Eukaryota</taxon>
        <taxon>Metazoa</taxon>
        <taxon>Ecdysozoa</taxon>
        <taxon>Arthropoda</taxon>
        <taxon>Crustacea</taxon>
        <taxon>Oligostraca</taxon>
        <taxon>Ostracoda</taxon>
        <taxon>Podocopa</taxon>
        <taxon>Podocopida</taxon>
        <taxon>Darwinulocopina</taxon>
        <taxon>Darwinuloidea</taxon>
        <taxon>Darwinulidae</taxon>
        <taxon>Darwinula</taxon>
    </lineage>
</organism>
<name>A0A7R8X467_9CRUS</name>
<dbReference type="Proteomes" id="UP000677054">
    <property type="component" value="Unassembled WGS sequence"/>
</dbReference>
<reference evidence="1" key="1">
    <citation type="submission" date="2020-11" db="EMBL/GenBank/DDBJ databases">
        <authorList>
            <person name="Tran Van P."/>
        </authorList>
    </citation>
    <scope>NUCLEOTIDE SEQUENCE</scope>
</reference>